<evidence type="ECO:0000313" key="1">
    <source>
        <dbReference type="EMBL" id="KFX47773.1"/>
    </source>
</evidence>
<dbReference type="EMBL" id="JPOX01000014">
    <property type="protein sequence ID" value="KFX47773.1"/>
    <property type="molecule type" value="Genomic_DNA"/>
</dbReference>
<sequence length="114" mass="12794">MYIHRVIDKGTQITCTKFSHFCGPGHLTVYAVTDYSPSLPSAMVRGLHNPPLRVPFSVRGSTGDVDMTKQSFLVGEKRGYESILYLGEIWTAVAFLRKAPADMELVDDAHQRYM</sequence>
<organism evidence="1">
    <name type="scientific">Talaromyces marneffei PM1</name>
    <dbReference type="NCBI Taxonomy" id="1077442"/>
    <lineage>
        <taxon>Eukaryota</taxon>
        <taxon>Fungi</taxon>
        <taxon>Dikarya</taxon>
        <taxon>Ascomycota</taxon>
        <taxon>Pezizomycotina</taxon>
        <taxon>Eurotiomycetes</taxon>
        <taxon>Eurotiomycetidae</taxon>
        <taxon>Eurotiales</taxon>
        <taxon>Trichocomaceae</taxon>
        <taxon>Talaromyces</taxon>
        <taxon>Talaromyces sect. Talaromyces</taxon>
    </lineage>
</organism>
<gene>
    <name evidence="1" type="ORF">GQ26_0141720</name>
</gene>
<dbReference type="AlphaFoldDB" id="A0A093XR95"/>
<protein>
    <submittedName>
        <fullName evidence="1">Uncharacterized protein</fullName>
    </submittedName>
</protein>
<proteinExistence type="predicted"/>
<accession>A0A093XR95</accession>
<reference evidence="1" key="1">
    <citation type="journal article" date="2014" name="PLoS Genet.">
        <title>Signature Gene Expression Reveals Novel Clues to the Molecular Mechanisms of Dimorphic Transition in Penicillium marneffei.</title>
        <authorList>
            <person name="Yang E."/>
            <person name="Wang G."/>
            <person name="Cai J."/>
            <person name="Woo P.C."/>
            <person name="Lau S.K."/>
            <person name="Yuen K.-Y."/>
            <person name="Chow W.-N."/>
            <person name="Lin X."/>
        </authorList>
    </citation>
    <scope>NUCLEOTIDE SEQUENCE [LARGE SCALE GENOMIC DNA]</scope>
    <source>
        <strain evidence="1">PM1</strain>
    </source>
</reference>
<comment type="caution">
    <text evidence="1">The sequence shown here is derived from an EMBL/GenBank/DDBJ whole genome shotgun (WGS) entry which is preliminary data.</text>
</comment>
<name>A0A093XR95_TALMA</name>
<dbReference type="HOGENOM" id="CLU_2122715_0_0_1"/>